<dbReference type="Proteomes" id="UP000829925">
    <property type="component" value="Chromosome"/>
</dbReference>
<evidence type="ECO:0000313" key="4">
    <source>
        <dbReference type="Proteomes" id="UP000829925"/>
    </source>
</evidence>
<dbReference type="InterPro" id="IPR025665">
    <property type="entry name" value="Beta-barrel_OMP_2"/>
</dbReference>
<keyword evidence="1" id="KW-0732">Signal</keyword>
<dbReference type="EMBL" id="CP095053">
    <property type="protein sequence ID" value="UOR05033.1"/>
    <property type="molecule type" value="Genomic_DNA"/>
</dbReference>
<feature type="signal peptide" evidence="1">
    <location>
        <begin position="1"/>
        <end position="20"/>
    </location>
</feature>
<keyword evidence="4" id="KW-1185">Reference proteome</keyword>
<dbReference type="Pfam" id="PF13568">
    <property type="entry name" value="OMP_b-brl_2"/>
    <property type="match status" value="1"/>
</dbReference>
<protein>
    <submittedName>
        <fullName evidence="3">PorT family protein</fullName>
    </submittedName>
</protein>
<sequence>MKKLTLLLAVFAASFSLAQAQVRPGGAMSSTDYARSSSDSRNNGFGVKGGFNLTNVHGDDKGGIPGRENLNTFHAGVYAQFGLNSKVAIQPELLYSRQGYRYNQTQGSSTEQRVNRLDYLKLPVLLTYNFLDNVSIHVGPQVALLTNVKNAGVDQSVSDYGYHSLDYGVVGGVEFRVGPARVGGRYDLGLAKIRKDGYATTGAAGQVNVPSGEVRNQAFQVYVGLGIAN</sequence>
<feature type="chain" id="PRO_5035736501" evidence="1">
    <location>
        <begin position="21"/>
        <end position="229"/>
    </location>
</feature>
<proteinExistence type="predicted"/>
<organism evidence="3 4">
    <name type="scientific">Hymenobacter aerilatus</name>
    <dbReference type="NCBI Taxonomy" id="2932251"/>
    <lineage>
        <taxon>Bacteria</taxon>
        <taxon>Pseudomonadati</taxon>
        <taxon>Bacteroidota</taxon>
        <taxon>Cytophagia</taxon>
        <taxon>Cytophagales</taxon>
        <taxon>Hymenobacteraceae</taxon>
        <taxon>Hymenobacter</taxon>
    </lineage>
</organism>
<reference evidence="3 4" key="1">
    <citation type="submission" date="2022-04" db="EMBL/GenBank/DDBJ databases">
        <title>Hymenobacter sp. isolated from the air.</title>
        <authorList>
            <person name="Won M."/>
            <person name="Lee C.-M."/>
            <person name="Woen H.-Y."/>
            <person name="Kwon S.-W."/>
        </authorList>
    </citation>
    <scope>NUCLEOTIDE SEQUENCE [LARGE SCALE GENOMIC DNA]</scope>
    <source>
        <strain evidence="4">5413 J-13</strain>
    </source>
</reference>
<feature type="domain" description="Outer membrane protein beta-barrel" evidence="2">
    <location>
        <begin position="41"/>
        <end position="193"/>
    </location>
</feature>
<accession>A0A8T9SWE6</accession>
<evidence type="ECO:0000313" key="3">
    <source>
        <dbReference type="EMBL" id="UOR05033.1"/>
    </source>
</evidence>
<dbReference type="RefSeq" id="WP_245092971.1">
    <property type="nucleotide sequence ID" value="NZ_CP095053.1"/>
</dbReference>
<name>A0A8T9SWE6_9BACT</name>
<evidence type="ECO:0000259" key="2">
    <source>
        <dbReference type="Pfam" id="PF13568"/>
    </source>
</evidence>
<dbReference type="AlphaFoldDB" id="A0A8T9SWE6"/>
<evidence type="ECO:0000256" key="1">
    <source>
        <dbReference type="SAM" id="SignalP"/>
    </source>
</evidence>
<gene>
    <name evidence="3" type="ORF">MUN82_19105</name>
</gene>
<dbReference type="KEGG" id="haei:MUN82_19105"/>